<comment type="caution">
    <text evidence="2">The sequence shown here is derived from an EMBL/GenBank/DDBJ whole genome shotgun (WGS) entry which is preliminary data.</text>
</comment>
<feature type="transmembrane region" description="Helical" evidence="1">
    <location>
        <begin position="49"/>
        <end position="67"/>
    </location>
</feature>
<keyword evidence="1" id="KW-1133">Transmembrane helix</keyword>
<feature type="transmembrane region" description="Helical" evidence="1">
    <location>
        <begin position="12"/>
        <end position="29"/>
    </location>
</feature>
<evidence type="ECO:0000313" key="3">
    <source>
        <dbReference type="EMBL" id="KWX06656.1"/>
    </source>
</evidence>
<keyword evidence="1" id="KW-0472">Membrane</keyword>
<dbReference type="EMBL" id="JYIJ01000017">
    <property type="protein sequence ID" value="KWX03779.1"/>
    <property type="molecule type" value="Genomic_DNA"/>
</dbReference>
<evidence type="ECO:0000256" key="1">
    <source>
        <dbReference type="SAM" id="Phobius"/>
    </source>
</evidence>
<sequence>MSGWASALGSDSLLRRAGVPAGVLVWAFAGQLDARGAAFRFDLSAPTTYTPALVVSGAAGMSVGIFARV</sequence>
<reference evidence="2 5" key="2">
    <citation type="submission" date="2015-02" db="EMBL/GenBank/DDBJ databases">
        <title>Physiological reanalysis, assessment of diazotrophy, and genome sequences of multiple isolates of Streptomyces thermoautotrophicus.</title>
        <authorList>
            <person name="MacKellar D.C."/>
            <person name="Lieber L."/>
            <person name="Norman J."/>
            <person name="Bolger A."/>
            <person name="Tobin C."/>
            <person name="Murray J.W."/>
            <person name="Prell J."/>
        </authorList>
    </citation>
    <scope>NUCLEOTIDE SEQUENCE [LARGE SCALE GENOMIC DNA]</scope>
    <source>
        <strain evidence="2 5">UBT1</strain>
    </source>
</reference>
<evidence type="ECO:0000313" key="2">
    <source>
        <dbReference type="EMBL" id="KWX03779.1"/>
    </source>
</evidence>
<evidence type="ECO:0000313" key="5">
    <source>
        <dbReference type="Proteomes" id="UP000070659"/>
    </source>
</evidence>
<evidence type="ECO:0000313" key="4">
    <source>
        <dbReference type="Proteomes" id="UP000070598"/>
    </source>
</evidence>
<reference evidence="4" key="1">
    <citation type="submission" date="2015-02" db="EMBL/GenBank/DDBJ databases">
        <title>Physiological reanalysis, assessment of diazotrophy, and genome sequences of multiple isolates of Streptomyces thermoautotrophicus.</title>
        <authorList>
            <person name="MacKellar D.C."/>
            <person name="Lieber L."/>
            <person name="Norman J."/>
            <person name="Bolger A."/>
            <person name="Tobin C."/>
            <person name="Murray J.W."/>
            <person name="Friesen M."/>
            <person name="Prell J."/>
        </authorList>
    </citation>
    <scope>NUCLEOTIDE SEQUENCE [LARGE SCALE GENOMIC DNA]</scope>
    <source>
        <strain evidence="4">UBT1</strain>
    </source>
</reference>
<dbReference type="Proteomes" id="UP000070598">
    <property type="component" value="Unassembled WGS sequence"/>
</dbReference>
<protein>
    <submittedName>
        <fullName evidence="2">Uncharacterized protein</fullName>
    </submittedName>
</protein>
<dbReference type="Proteomes" id="UP000070659">
    <property type="component" value="Unassembled WGS sequence"/>
</dbReference>
<organism evidence="2 5">
    <name type="scientific">Carbonactinospora thermoautotrophica</name>
    <dbReference type="NCBI Taxonomy" id="1469144"/>
    <lineage>
        <taxon>Bacteria</taxon>
        <taxon>Bacillati</taxon>
        <taxon>Actinomycetota</taxon>
        <taxon>Actinomycetes</taxon>
        <taxon>Kitasatosporales</taxon>
        <taxon>Carbonactinosporaceae</taxon>
        <taxon>Carbonactinospora</taxon>
    </lineage>
</organism>
<proteinExistence type="predicted"/>
<name>A0A132N0X3_9ACTN</name>
<gene>
    <name evidence="2" type="ORF">TH66_13400</name>
    <name evidence="3" type="ORF">TR74_21310</name>
</gene>
<dbReference type="EMBL" id="JYIK01001093">
    <property type="protein sequence ID" value="KWX06656.1"/>
    <property type="molecule type" value="Genomic_DNA"/>
</dbReference>
<dbReference type="AlphaFoldDB" id="A0A132N0X3"/>
<keyword evidence="1" id="KW-0812">Transmembrane</keyword>
<accession>A0A132N0X3</accession>
<dbReference type="PATRIC" id="fig|1469144.8.peg.3245"/>